<dbReference type="Gene3D" id="3.30.40.10">
    <property type="entry name" value="Zinc/RING finger domain, C3HC4 (zinc finger)"/>
    <property type="match status" value="1"/>
</dbReference>
<reference evidence="6" key="1">
    <citation type="submission" date="2023-06" db="EMBL/GenBank/DDBJ databases">
        <authorList>
            <person name="Delattre M."/>
        </authorList>
    </citation>
    <scope>NUCLEOTIDE SEQUENCE</scope>
    <source>
        <strain evidence="6">AF72</strain>
    </source>
</reference>
<keyword evidence="2 4" id="KW-0863">Zinc-finger</keyword>
<evidence type="ECO:0000256" key="2">
    <source>
        <dbReference type="ARBA" id="ARBA00022771"/>
    </source>
</evidence>
<evidence type="ECO:0000259" key="5">
    <source>
        <dbReference type="PROSITE" id="PS50089"/>
    </source>
</evidence>
<comment type="caution">
    <text evidence="6">The sequence shown here is derived from an EMBL/GenBank/DDBJ whole genome shotgun (WGS) entry which is preliminary data.</text>
</comment>
<evidence type="ECO:0000256" key="3">
    <source>
        <dbReference type="ARBA" id="ARBA00022833"/>
    </source>
</evidence>
<dbReference type="SUPFAM" id="SSF57850">
    <property type="entry name" value="RING/U-box"/>
    <property type="match status" value="1"/>
</dbReference>
<dbReference type="PROSITE" id="PS50089">
    <property type="entry name" value="ZF_RING_2"/>
    <property type="match status" value="1"/>
</dbReference>
<dbReference type="PANTHER" id="PTHR25462:SF291">
    <property type="entry name" value="E3 UBIQUITIN-PROTEIN LIGASE TRIM45"/>
    <property type="match status" value="1"/>
</dbReference>
<evidence type="ECO:0000256" key="4">
    <source>
        <dbReference type="PROSITE-ProRule" id="PRU00175"/>
    </source>
</evidence>
<dbReference type="Proteomes" id="UP001177023">
    <property type="component" value="Unassembled WGS sequence"/>
</dbReference>
<dbReference type="AlphaFoldDB" id="A0AA36DI55"/>
<sequence>MLFQSLTCGGCQVPYDPEEEMAHTPKYTPADGSVRCGRCEPDLPVAWHVLHLIQLPGMKKTKLGYVCEGAPPFPKCTKCDEYFKDSSETRVLPCAHQICTGCITKHKDQQAIGCTMCKQVTNATAIRESPLFKNFYNNLSLMSLEKMRETISSNRQSCEGCHSLLPIESFFFCNDCKLRVCGICTFTGHKEHADVVRLLHTENAALEKATVKKINTIYQDLKGNIQDLHEELTATLTRLHNALSKSIGDIRHQEKYNDSKSIVDQVQGITTLFSERVEEYFPAVREFNVHLKDLCDKIEVKAD</sequence>
<dbReference type="GO" id="GO:0061630">
    <property type="term" value="F:ubiquitin protein ligase activity"/>
    <property type="evidence" value="ECO:0007669"/>
    <property type="project" value="TreeGrafter"/>
</dbReference>
<dbReference type="InterPro" id="IPR001841">
    <property type="entry name" value="Znf_RING"/>
</dbReference>
<dbReference type="InterPro" id="IPR047153">
    <property type="entry name" value="TRIM45/56/19-like"/>
</dbReference>
<name>A0AA36DI55_9BILA</name>
<dbReference type="PROSITE" id="PS00518">
    <property type="entry name" value="ZF_RING_1"/>
    <property type="match status" value="1"/>
</dbReference>
<dbReference type="InterPro" id="IPR017907">
    <property type="entry name" value="Znf_RING_CS"/>
</dbReference>
<feature type="non-terminal residue" evidence="6">
    <location>
        <position position="303"/>
    </location>
</feature>
<keyword evidence="1" id="KW-0479">Metal-binding</keyword>
<evidence type="ECO:0000313" key="7">
    <source>
        <dbReference type="Proteomes" id="UP001177023"/>
    </source>
</evidence>
<accession>A0AA36DI55</accession>
<keyword evidence="7" id="KW-1185">Reference proteome</keyword>
<protein>
    <recommendedName>
        <fullName evidence="5">RING-type domain-containing protein</fullName>
    </recommendedName>
</protein>
<evidence type="ECO:0000256" key="1">
    <source>
        <dbReference type="ARBA" id="ARBA00022723"/>
    </source>
</evidence>
<gene>
    <name evidence="6" type="ORF">MSPICULIGERA_LOCUS24588</name>
</gene>
<feature type="domain" description="RING-type" evidence="5">
    <location>
        <begin position="76"/>
        <end position="118"/>
    </location>
</feature>
<dbReference type="PANTHER" id="PTHR25462">
    <property type="entry name" value="BONUS, ISOFORM C-RELATED"/>
    <property type="match status" value="1"/>
</dbReference>
<dbReference type="EMBL" id="CATQJA010002709">
    <property type="protein sequence ID" value="CAJ0586589.1"/>
    <property type="molecule type" value="Genomic_DNA"/>
</dbReference>
<dbReference type="SMART" id="SM00184">
    <property type="entry name" value="RING"/>
    <property type="match status" value="1"/>
</dbReference>
<organism evidence="6 7">
    <name type="scientific">Mesorhabditis spiculigera</name>
    <dbReference type="NCBI Taxonomy" id="96644"/>
    <lineage>
        <taxon>Eukaryota</taxon>
        <taxon>Metazoa</taxon>
        <taxon>Ecdysozoa</taxon>
        <taxon>Nematoda</taxon>
        <taxon>Chromadorea</taxon>
        <taxon>Rhabditida</taxon>
        <taxon>Rhabditina</taxon>
        <taxon>Rhabditomorpha</taxon>
        <taxon>Rhabditoidea</taxon>
        <taxon>Rhabditidae</taxon>
        <taxon>Mesorhabditinae</taxon>
        <taxon>Mesorhabditis</taxon>
    </lineage>
</organism>
<dbReference type="InterPro" id="IPR013083">
    <property type="entry name" value="Znf_RING/FYVE/PHD"/>
</dbReference>
<dbReference type="GO" id="GO:0008270">
    <property type="term" value="F:zinc ion binding"/>
    <property type="evidence" value="ECO:0007669"/>
    <property type="project" value="UniProtKB-KW"/>
</dbReference>
<evidence type="ECO:0000313" key="6">
    <source>
        <dbReference type="EMBL" id="CAJ0586589.1"/>
    </source>
</evidence>
<proteinExistence type="predicted"/>
<keyword evidence="3" id="KW-0862">Zinc</keyword>